<dbReference type="RefSeq" id="WP_052006844.1">
    <property type="nucleotide sequence ID" value="NZ_AODM01000044.1"/>
</dbReference>
<evidence type="ECO:0000313" key="2">
    <source>
        <dbReference type="EMBL" id="EUJ52488.1"/>
    </source>
</evidence>
<accession>W7DD03</accession>
<comment type="caution">
    <text evidence="2">The sequence shown here is derived from an EMBL/GenBank/DDBJ whole genome shotgun (WGS) entry which is preliminary data.</text>
</comment>
<sequence>MGQSLIEAPSVQAKAGDDPGITINGPSTIGSRQQVELTVTLASSAGKLDKDGYIEVAIPKSVVANKSDILDKLVIDSPFALDNDALTEGVGGNYLLKVQYDHTKIDQASASGQTFTIKFMAPRFYGDDPTIPASVTFHDKLYKGNKEVSKDQAVSQIGTDNPGLPLLEKNSIQSHKTINGEQVALMSTTNPSTNIFAILVNYNRLNLKNAKIVDKTPKNTELANPGKYIPAKGDATPSQHIRIAKVTAWGEDGFPTAWTYVTNLFSEKITTSTDGFSIDLGDLTENDSYVIMYAEKIEDDMTASTFGVRHNRVSLLSEDAVIKTAEEPLAIDTSDYNYTSLTKKVDKPIISTAEGDLTYSLTLANMDGTVPAGTRIIDPLPPYITFDKTTEFNSHFISDATYDESTHTLSYTLLRDLTVGQKNHCKIF</sequence>
<protein>
    <submittedName>
        <fullName evidence="2">Collagen adhesion protein</fullName>
    </submittedName>
</protein>
<organism evidence="2 3">
    <name type="scientific">Listeria fleischmannii FSL S10-1203</name>
    <dbReference type="NCBI Taxonomy" id="1265822"/>
    <lineage>
        <taxon>Bacteria</taxon>
        <taxon>Bacillati</taxon>
        <taxon>Bacillota</taxon>
        <taxon>Bacilli</taxon>
        <taxon>Bacillales</taxon>
        <taxon>Listeriaceae</taxon>
        <taxon>Listeria</taxon>
    </lineage>
</organism>
<dbReference type="Proteomes" id="UP000019241">
    <property type="component" value="Unassembled WGS sequence"/>
</dbReference>
<evidence type="ECO:0000313" key="3">
    <source>
        <dbReference type="Proteomes" id="UP000019241"/>
    </source>
</evidence>
<reference evidence="2 3" key="1">
    <citation type="submission" date="2012-12" db="EMBL/GenBank/DDBJ databases">
        <title>Novel taxa of Listeriaceae from agricultural environments in the United States.</title>
        <authorList>
            <person name="den Bakker H.C."/>
            <person name="Allred A."/>
            <person name="Warchocki S."/>
            <person name="Wright E.M."/>
            <person name="Burrell A."/>
            <person name="Nightingale K.K."/>
            <person name="Kephart D."/>
            <person name="Wiedmann M."/>
        </authorList>
    </citation>
    <scope>NUCLEOTIDE SEQUENCE [LARGE SCALE GENOMIC DNA]</scope>
    <source>
        <strain evidence="2 3">FSL S10-1203</strain>
    </source>
</reference>
<name>W7DD03_9LIST</name>
<dbReference type="EMBL" id="AODM01000044">
    <property type="protein sequence ID" value="EUJ52488.1"/>
    <property type="molecule type" value="Genomic_DNA"/>
</dbReference>
<dbReference type="AlphaFoldDB" id="W7DD03"/>
<gene>
    <name evidence="2" type="ORF">MCOL2_13814</name>
</gene>
<evidence type="ECO:0000256" key="1">
    <source>
        <dbReference type="SAM" id="MobiDB-lite"/>
    </source>
</evidence>
<proteinExistence type="predicted"/>
<feature type="region of interest" description="Disordered" evidence="1">
    <location>
        <begin position="1"/>
        <end position="21"/>
    </location>
</feature>
<dbReference type="PATRIC" id="fig|1265822.4.peg.2810"/>